<proteinExistence type="predicted"/>
<evidence type="ECO:0000313" key="2">
    <source>
        <dbReference type="Proteomes" id="UP001551482"/>
    </source>
</evidence>
<comment type="caution">
    <text evidence="1">The sequence shown here is derived from an EMBL/GenBank/DDBJ whole genome shotgun (WGS) entry which is preliminary data.</text>
</comment>
<evidence type="ECO:0000313" key="1">
    <source>
        <dbReference type="EMBL" id="MEU8138552.1"/>
    </source>
</evidence>
<accession>A0ABV3DSX2</accession>
<dbReference type="Proteomes" id="UP001551482">
    <property type="component" value="Unassembled WGS sequence"/>
</dbReference>
<keyword evidence="2" id="KW-1185">Reference proteome</keyword>
<name>A0ABV3DSX2_9ACTN</name>
<sequence length="106" mass="10278">MLTWRVMPTPYERAVETLGDADAEMLVGGGLVGAVVLVGGVDVGGFVGGAVRVVGGLPVGVEVVGLVVVGSVGGFVRGGSVGGFVSSVVLGETVGIVGSPGRMLVV</sequence>
<dbReference type="EMBL" id="JBEZFP010000128">
    <property type="protein sequence ID" value="MEU8138552.1"/>
    <property type="molecule type" value="Genomic_DNA"/>
</dbReference>
<gene>
    <name evidence="1" type="ORF">AB0C36_34275</name>
</gene>
<dbReference type="RefSeq" id="WP_358362113.1">
    <property type="nucleotide sequence ID" value="NZ_JBEZFP010000128.1"/>
</dbReference>
<protein>
    <submittedName>
        <fullName evidence="1">Uncharacterized protein</fullName>
    </submittedName>
</protein>
<organism evidence="1 2">
    <name type="scientific">Streptodolium elevatio</name>
    <dbReference type="NCBI Taxonomy" id="3157996"/>
    <lineage>
        <taxon>Bacteria</taxon>
        <taxon>Bacillati</taxon>
        <taxon>Actinomycetota</taxon>
        <taxon>Actinomycetes</taxon>
        <taxon>Kitasatosporales</taxon>
        <taxon>Streptomycetaceae</taxon>
        <taxon>Streptodolium</taxon>
    </lineage>
</organism>
<reference evidence="1 2" key="1">
    <citation type="submission" date="2024-06" db="EMBL/GenBank/DDBJ databases">
        <title>The Natural Products Discovery Center: Release of the First 8490 Sequenced Strains for Exploring Actinobacteria Biosynthetic Diversity.</title>
        <authorList>
            <person name="Kalkreuter E."/>
            <person name="Kautsar S.A."/>
            <person name="Yang D."/>
            <person name="Bader C.D."/>
            <person name="Teijaro C.N."/>
            <person name="Fluegel L."/>
            <person name="Davis C.M."/>
            <person name="Simpson J.R."/>
            <person name="Lauterbach L."/>
            <person name="Steele A.D."/>
            <person name="Gui C."/>
            <person name="Meng S."/>
            <person name="Li G."/>
            <person name="Viehrig K."/>
            <person name="Ye F."/>
            <person name="Su P."/>
            <person name="Kiefer A.F."/>
            <person name="Nichols A."/>
            <person name="Cepeda A.J."/>
            <person name="Yan W."/>
            <person name="Fan B."/>
            <person name="Jiang Y."/>
            <person name="Adhikari A."/>
            <person name="Zheng C.-J."/>
            <person name="Schuster L."/>
            <person name="Cowan T.M."/>
            <person name="Smanski M.J."/>
            <person name="Chevrette M.G."/>
            <person name="De Carvalho L.P.S."/>
            <person name="Shen B."/>
        </authorList>
    </citation>
    <scope>NUCLEOTIDE SEQUENCE [LARGE SCALE GENOMIC DNA]</scope>
    <source>
        <strain evidence="1 2">NPDC048946</strain>
    </source>
</reference>